<name>A0A2H1JA98_BRELN</name>
<dbReference type="RefSeq" id="WP_101554883.1">
    <property type="nucleotide sequence ID" value="NZ_FXYY01000010.1"/>
</dbReference>
<evidence type="ECO:0000313" key="2">
    <source>
        <dbReference type="Proteomes" id="UP000234641"/>
    </source>
</evidence>
<evidence type="ECO:0000313" key="1">
    <source>
        <dbReference type="EMBL" id="SMX84406.1"/>
    </source>
</evidence>
<dbReference type="Proteomes" id="UP000234641">
    <property type="component" value="Unassembled WGS sequence"/>
</dbReference>
<protein>
    <submittedName>
        <fullName evidence="1">Uncharacterized protein</fullName>
    </submittedName>
</protein>
<proteinExistence type="predicted"/>
<organism evidence="1 2">
    <name type="scientific">Brevibacterium linens ATCC 9172</name>
    <dbReference type="NCBI Taxonomy" id="1255617"/>
    <lineage>
        <taxon>Bacteria</taxon>
        <taxon>Bacillati</taxon>
        <taxon>Actinomycetota</taxon>
        <taxon>Actinomycetes</taxon>
        <taxon>Micrococcales</taxon>
        <taxon>Brevibacteriaceae</taxon>
        <taxon>Brevibacterium</taxon>
    </lineage>
</organism>
<gene>
    <name evidence="1" type="ORF">BLIN9172_01937</name>
</gene>
<reference evidence="1 2" key="1">
    <citation type="submission" date="2017-03" db="EMBL/GenBank/DDBJ databases">
        <authorList>
            <person name="Afonso C.L."/>
            <person name="Miller P.J."/>
            <person name="Scott M.A."/>
            <person name="Spackman E."/>
            <person name="Goraichik I."/>
            <person name="Dimitrov K.M."/>
            <person name="Suarez D.L."/>
            <person name="Swayne D.E."/>
        </authorList>
    </citation>
    <scope>NUCLEOTIDE SEQUENCE [LARGE SCALE GENOMIC DNA]</scope>
    <source>
        <strain evidence="1 2">ATCC 9172</strain>
    </source>
</reference>
<accession>A0A2H1JA98</accession>
<dbReference type="EMBL" id="FXYY01000010">
    <property type="protein sequence ID" value="SMX84406.1"/>
    <property type="molecule type" value="Genomic_DNA"/>
</dbReference>
<dbReference type="AlphaFoldDB" id="A0A2H1JA98"/>
<sequence length="82" mass="8592">MSEIRQLAQAVKMFGESCARLSDADHGAVASLKAAKSSLYSSYDAGDLVDGLDNAAAVWDEIEAESKAAAMEAHRFGVSLAN</sequence>